<sequence>MTTPERSPTALVPRGTDDDDLEVIAWGGPAGEWLETTVAVRPSPNLEYFIRTMHREGMRPMPHGAGISLDGSIQGAARTAVMDLFLSAIPPEEPRPESIEVVEEAMGRAAELGDQVLNRDVWTLHQLHVDDRVFALLVLRVPEGFAAVADIGPCFVGAYGRSQPPAWRCTFRSAAELHSSL</sequence>
<accession>A0A4R8WW09</accession>
<evidence type="ECO:0000313" key="1">
    <source>
        <dbReference type="EMBL" id="TFC15670.1"/>
    </source>
</evidence>
<dbReference type="AlphaFoldDB" id="A0A4R8WW09"/>
<dbReference type="RefSeq" id="WP_134566857.1">
    <property type="nucleotide sequence ID" value="NZ_SOFP01000045.1"/>
</dbReference>
<dbReference type="EMBL" id="SOFP01000045">
    <property type="protein sequence ID" value="TFC15670.1"/>
    <property type="molecule type" value="Genomic_DNA"/>
</dbReference>
<evidence type="ECO:0000313" key="2">
    <source>
        <dbReference type="Proteomes" id="UP000298412"/>
    </source>
</evidence>
<keyword evidence="2" id="KW-1185">Reference proteome</keyword>
<reference evidence="1 2" key="1">
    <citation type="submission" date="2019-03" db="EMBL/GenBank/DDBJ databases">
        <title>Genomics of glacier-inhabiting Cryobacterium strains.</title>
        <authorList>
            <person name="Liu Q."/>
            <person name="Xin Y.-H."/>
        </authorList>
    </citation>
    <scope>NUCLEOTIDE SEQUENCE [LARGE SCALE GENOMIC DNA]</scope>
    <source>
        <strain evidence="1 2">MDT1-3</strain>
    </source>
</reference>
<proteinExistence type="predicted"/>
<comment type="caution">
    <text evidence="1">The sequence shown here is derived from an EMBL/GenBank/DDBJ whole genome shotgun (WGS) entry which is preliminary data.</text>
</comment>
<dbReference type="OrthoDB" id="5179579at2"/>
<protein>
    <submittedName>
        <fullName evidence="1">Uncharacterized protein</fullName>
    </submittedName>
</protein>
<organism evidence="1 2">
    <name type="scientific">Cryobacterium algoritolerans</name>
    <dbReference type="NCBI Taxonomy" id="1259184"/>
    <lineage>
        <taxon>Bacteria</taxon>
        <taxon>Bacillati</taxon>
        <taxon>Actinomycetota</taxon>
        <taxon>Actinomycetes</taxon>
        <taxon>Micrococcales</taxon>
        <taxon>Microbacteriaceae</taxon>
        <taxon>Cryobacterium</taxon>
    </lineage>
</organism>
<name>A0A4R8WW09_9MICO</name>
<dbReference type="Proteomes" id="UP000298412">
    <property type="component" value="Unassembled WGS sequence"/>
</dbReference>
<gene>
    <name evidence="1" type="ORF">E3O19_08220</name>
</gene>